<name>A0A914EAQ7_9BILA</name>
<feature type="domain" description="CRAL-TRIO" evidence="1">
    <location>
        <begin position="25"/>
        <end position="197"/>
    </location>
</feature>
<organism evidence="3 4">
    <name type="scientific">Acrobeloides nanus</name>
    <dbReference type="NCBI Taxonomy" id="290746"/>
    <lineage>
        <taxon>Eukaryota</taxon>
        <taxon>Metazoa</taxon>
        <taxon>Ecdysozoa</taxon>
        <taxon>Nematoda</taxon>
        <taxon>Chromadorea</taxon>
        <taxon>Rhabditida</taxon>
        <taxon>Tylenchina</taxon>
        <taxon>Cephalobomorpha</taxon>
        <taxon>Cephaloboidea</taxon>
        <taxon>Cephalobidae</taxon>
        <taxon>Acrobeloides</taxon>
    </lineage>
</organism>
<dbReference type="SUPFAM" id="SSF101576">
    <property type="entry name" value="Supernatant protein factor (SPF), C-terminal domain"/>
    <property type="match status" value="1"/>
</dbReference>
<dbReference type="PROSITE" id="PS50191">
    <property type="entry name" value="CRAL_TRIO"/>
    <property type="match status" value="1"/>
</dbReference>
<sequence>MMKCLKLNNLPEIEDIDEINMYTPNILPAAKYFPSGIMGFDQEGNIVFMHTMGKVCPKELFKCGKASNLFYLALVDVALIYKLLKRQEIKYKKKLGVKMIIDLEGWNMDLLYMPCVKLYKSLIRLIQDVFPDLGVILLVINAPSMINIIYPIFKPAFAEETRKKVVFAPKDYKSKLISEIGAENVFEKWGGTKIPKNGSPTGSLNIGGLPPDSLIYDPAKNPYHIDNSNLNKINIVARQKSEINIHVEKTGAVIRWFFWTSGEIEFNIEYDGHEVWPKFRLSTEFVPEYGSIECEHSGTYSLIFDNTFSTFFSKDVKFKAYVE</sequence>
<dbReference type="WBParaSite" id="ACRNAN_scaffold691.g29665.t1">
    <property type="protein sequence ID" value="ACRNAN_scaffold691.g29665.t1"/>
    <property type="gene ID" value="ACRNAN_scaffold691.g29665"/>
</dbReference>
<dbReference type="InterPro" id="IPR001251">
    <property type="entry name" value="CRAL-TRIO_dom"/>
</dbReference>
<dbReference type="Gene3D" id="2.60.120.680">
    <property type="entry name" value="GOLD domain"/>
    <property type="match status" value="1"/>
</dbReference>
<dbReference type="GO" id="GO:0005737">
    <property type="term" value="C:cytoplasm"/>
    <property type="evidence" value="ECO:0007669"/>
    <property type="project" value="TreeGrafter"/>
</dbReference>
<dbReference type="InterPro" id="IPR036598">
    <property type="entry name" value="GOLD_dom_sf"/>
</dbReference>
<accession>A0A914EAQ7</accession>
<dbReference type="AlphaFoldDB" id="A0A914EAQ7"/>
<proteinExistence type="predicted"/>
<feature type="domain" description="GOLD" evidence="2">
    <location>
        <begin position="226"/>
        <end position="322"/>
    </location>
</feature>
<evidence type="ECO:0000313" key="3">
    <source>
        <dbReference type="Proteomes" id="UP000887540"/>
    </source>
</evidence>
<dbReference type="Gene3D" id="3.40.525.10">
    <property type="entry name" value="CRAL-TRIO lipid binding domain"/>
    <property type="match status" value="1"/>
</dbReference>
<dbReference type="InterPro" id="IPR036865">
    <property type="entry name" value="CRAL-TRIO_dom_sf"/>
</dbReference>
<dbReference type="PANTHER" id="PTHR23324">
    <property type="entry name" value="SEC14 RELATED PROTEIN"/>
    <property type="match status" value="1"/>
</dbReference>
<dbReference type="Proteomes" id="UP000887540">
    <property type="component" value="Unplaced"/>
</dbReference>
<evidence type="ECO:0000259" key="2">
    <source>
        <dbReference type="PROSITE" id="PS50866"/>
    </source>
</evidence>
<evidence type="ECO:0000259" key="1">
    <source>
        <dbReference type="PROSITE" id="PS50191"/>
    </source>
</evidence>
<dbReference type="InterPro" id="IPR009038">
    <property type="entry name" value="GOLD_dom"/>
</dbReference>
<dbReference type="Pfam" id="PF00650">
    <property type="entry name" value="CRAL_TRIO"/>
    <property type="match status" value="1"/>
</dbReference>
<dbReference type="SUPFAM" id="SSF52087">
    <property type="entry name" value="CRAL/TRIO domain"/>
    <property type="match status" value="1"/>
</dbReference>
<dbReference type="PANTHER" id="PTHR23324:SF7">
    <property type="entry name" value="CRAL-TRIO DOMAIN-CONTAINING PROTEIN"/>
    <property type="match status" value="1"/>
</dbReference>
<evidence type="ECO:0000313" key="4">
    <source>
        <dbReference type="WBParaSite" id="ACRNAN_scaffold691.g29665.t1"/>
    </source>
</evidence>
<keyword evidence="3" id="KW-1185">Reference proteome</keyword>
<dbReference type="SMART" id="SM00516">
    <property type="entry name" value="SEC14"/>
    <property type="match status" value="1"/>
</dbReference>
<dbReference type="CDD" id="cd00170">
    <property type="entry name" value="SEC14"/>
    <property type="match status" value="1"/>
</dbReference>
<dbReference type="InterPro" id="IPR051064">
    <property type="entry name" value="SEC14/CRAL-TRIO_domain"/>
</dbReference>
<protein>
    <submittedName>
        <fullName evidence="4">CRAL-TRIO domain-containing protein</fullName>
    </submittedName>
</protein>
<reference evidence="4" key="1">
    <citation type="submission" date="2022-11" db="UniProtKB">
        <authorList>
            <consortium name="WormBaseParasite"/>
        </authorList>
    </citation>
    <scope>IDENTIFICATION</scope>
</reference>
<dbReference type="PROSITE" id="PS50866">
    <property type="entry name" value="GOLD"/>
    <property type="match status" value="1"/>
</dbReference>